<evidence type="ECO:0000313" key="3">
    <source>
        <dbReference type="EMBL" id="WBW49792.1"/>
    </source>
</evidence>
<proteinExistence type="predicted"/>
<evidence type="ECO:0000313" key="4">
    <source>
        <dbReference type="Proteomes" id="UP001210339"/>
    </source>
</evidence>
<dbReference type="Proteomes" id="UP001210339">
    <property type="component" value="Chromosome"/>
</dbReference>
<sequence length="213" mass="23638">MSKEQAFKRSLLLFVVPLIISLAAYPSMPEMMPSHFSLQGEVNDYASKLEVLFGLPAILLFGHIVSGFMLLKDPRAAMQSDKLYKLVFLILPILTVVCQVMSIVTATGSPINSTRLVMGCVALLMIAIGNYLTKSKRNYTIGLKTPWAMADDDNWDKTHRLGSKVFIAAGLVGLLGAVFNQTVLYIVFLRGLIGGNIIVFIYSYWLYKTNHKV</sequence>
<keyword evidence="1" id="KW-0812">Transmembrane</keyword>
<dbReference type="Pfam" id="PF07853">
    <property type="entry name" value="DUF1648"/>
    <property type="match status" value="1"/>
</dbReference>
<dbReference type="PANTHER" id="PTHR37810">
    <property type="entry name" value="IMMUNITY PROTEIN SDPI"/>
    <property type="match status" value="1"/>
</dbReference>
<dbReference type="PANTHER" id="PTHR37810:SF5">
    <property type="entry name" value="IMMUNITY PROTEIN SDPI"/>
    <property type="match status" value="1"/>
</dbReference>
<feature type="transmembrane region" description="Helical" evidence="1">
    <location>
        <begin position="185"/>
        <end position="207"/>
    </location>
</feature>
<feature type="transmembrane region" description="Helical" evidence="1">
    <location>
        <begin position="83"/>
        <end position="104"/>
    </location>
</feature>
<dbReference type="InterPro" id="IPR012867">
    <property type="entry name" value="DUF1648"/>
</dbReference>
<feature type="transmembrane region" description="Helical" evidence="1">
    <location>
        <begin position="53"/>
        <end position="71"/>
    </location>
</feature>
<evidence type="ECO:0000259" key="2">
    <source>
        <dbReference type="Pfam" id="PF07853"/>
    </source>
</evidence>
<dbReference type="EMBL" id="CP115667">
    <property type="protein sequence ID" value="WBW49792.1"/>
    <property type="molecule type" value="Genomic_DNA"/>
</dbReference>
<keyword evidence="4" id="KW-1185">Reference proteome</keyword>
<feature type="transmembrane region" description="Helical" evidence="1">
    <location>
        <begin position="161"/>
        <end position="179"/>
    </location>
</feature>
<accession>A0ABY7QSL9</accession>
<organism evidence="3 4">
    <name type="scientific">Peptoniphilus equinus</name>
    <dbReference type="NCBI Taxonomy" id="3016343"/>
    <lineage>
        <taxon>Bacteria</taxon>
        <taxon>Bacillati</taxon>
        <taxon>Bacillota</taxon>
        <taxon>Tissierellia</taxon>
        <taxon>Tissierellales</taxon>
        <taxon>Peptoniphilaceae</taxon>
        <taxon>Peptoniphilus</taxon>
    </lineage>
</organism>
<feature type="domain" description="DUF1648" evidence="2">
    <location>
        <begin position="12"/>
        <end position="60"/>
    </location>
</feature>
<dbReference type="InterPro" id="IPR025962">
    <property type="entry name" value="SdpI/YhfL"/>
</dbReference>
<reference evidence="3 4" key="1">
    <citation type="submission" date="2023-01" db="EMBL/GenBank/DDBJ databases">
        <authorList>
            <person name="Lee S.H."/>
            <person name="Jung H.S."/>
            <person name="Yun J.U."/>
        </authorList>
    </citation>
    <scope>NUCLEOTIDE SEQUENCE [LARGE SCALE GENOMIC DNA]</scope>
    <source>
        <strain evidence="3 4">CBA3646</strain>
    </source>
</reference>
<dbReference type="RefSeq" id="WP_271191323.1">
    <property type="nucleotide sequence ID" value="NZ_CP115667.1"/>
</dbReference>
<protein>
    <submittedName>
        <fullName evidence="3">SdpI family protein</fullName>
    </submittedName>
</protein>
<feature type="transmembrane region" description="Helical" evidence="1">
    <location>
        <begin position="116"/>
        <end position="133"/>
    </location>
</feature>
<gene>
    <name evidence="3" type="ORF">O6R05_07255</name>
</gene>
<dbReference type="Pfam" id="PF13630">
    <property type="entry name" value="SdpI"/>
    <property type="match status" value="1"/>
</dbReference>
<dbReference type="InterPro" id="IPR026272">
    <property type="entry name" value="SdpI"/>
</dbReference>
<evidence type="ECO:0000256" key="1">
    <source>
        <dbReference type="SAM" id="Phobius"/>
    </source>
</evidence>
<dbReference type="PIRSF" id="PIRSF038959">
    <property type="entry name" value="SdpI"/>
    <property type="match status" value="1"/>
</dbReference>
<name>A0ABY7QSL9_9FIRM</name>
<keyword evidence="1" id="KW-1133">Transmembrane helix</keyword>
<keyword evidence="1" id="KW-0472">Membrane</keyword>